<feature type="compositionally biased region" description="Polar residues" evidence="9">
    <location>
        <begin position="1564"/>
        <end position="1579"/>
    </location>
</feature>
<dbReference type="InterPro" id="IPR000719">
    <property type="entry name" value="Prot_kinase_dom"/>
</dbReference>
<feature type="domain" description="Protein kinase" evidence="10">
    <location>
        <begin position="866"/>
        <end position="1108"/>
    </location>
</feature>
<dbReference type="CDD" id="cd19821">
    <property type="entry name" value="Bbox1_BBX-like"/>
    <property type="match status" value="1"/>
</dbReference>
<evidence type="ECO:0000313" key="14">
    <source>
        <dbReference type="Proteomes" id="UP000734854"/>
    </source>
</evidence>
<feature type="region of interest" description="Disordered" evidence="9">
    <location>
        <begin position="1557"/>
        <end position="1579"/>
    </location>
</feature>
<dbReference type="InterPro" id="IPR010402">
    <property type="entry name" value="CCT_domain"/>
</dbReference>
<keyword evidence="4 7" id="KW-0863">Zinc-finger</keyword>
<evidence type="ECO:0000256" key="1">
    <source>
        <dbReference type="ARBA" id="ARBA00004123"/>
    </source>
</evidence>
<dbReference type="GO" id="GO:0004672">
    <property type="term" value="F:protein kinase activity"/>
    <property type="evidence" value="ECO:0007669"/>
    <property type="project" value="InterPro"/>
</dbReference>
<accession>A0A8J5H1I6</accession>
<dbReference type="Gene3D" id="1.10.510.10">
    <property type="entry name" value="Transferase(Phosphotransferase) domain 1"/>
    <property type="match status" value="1"/>
</dbReference>
<dbReference type="Gene3D" id="3.10.20.90">
    <property type="entry name" value="Phosphatidylinositol 3-kinase Catalytic Subunit, Chain A, domain 1"/>
    <property type="match status" value="1"/>
</dbReference>
<keyword evidence="14" id="KW-1185">Reference proteome</keyword>
<evidence type="ECO:0000256" key="8">
    <source>
        <dbReference type="PROSITE-ProRule" id="PRU00357"/>
    </source>
</evidence>
<dbReference type="InterPro" id="IPR000315">
    <property type="entry name" value="Znf_B-box"/>
</dbReference>
<evidence type="ECO:0000256" key="4">
    <source>
        <dbReference type="ARBA" id="ARBA00022771"/>
    </source>
</evidence>
<dbReference type="SMART" id="SM00220">
    <property type="entry name" value="S_TKc"/>
    <property type="match status" value="1"/>
</dbReference>
<dbReference type="PROSITE" id="PS51017">
    <property type="entry name" value="CCT"/>
    <property type="match status" value="1"/>
</dbReference>
<comment type="subcellular location">
    <subcellularLocation>
        <location evidence="1 8">Nucleus</location>
    </subcellularLocation>
</comment>
<dbReference type="InterPro" id="IPR049808">
    <property type="entry name" value="CONSTANS-like_Bbox1"/>
</dbReference>
<keyword evidence="6 8" id="KW-0539">Nucleus</keyword>
<reference evidence="13 14" key="1">
    <citation type="submission" date="2020-08" db="EMBL/GenBank/DDBJ databases">
        <title>Plant Genome Project.</title>
        <authorList>
            <person name="Zhang R.-G."/>
        </authorList>
    </citation>
    <scope>NUCLEOTIDE SEQUENCE [LARGE SCALE GENOMIC DNA]</scope>
    <source>
        <tissue evidence="13">Rhizome</tissue>
    </source>
</reference>
<comment type="similarity">
    <text evidence="2">Belongs to the CONSTANS family.</text>
</comment>
<dbReference type="SMART" id="SM00666">
    <property type="entry name" value="PB1"/>
    <property type="match status" value="1"/>
</dbReference>
<comment type="caution">
    <text evidence="13">The sequence shown here is derived from an EMBL/GenBank/DDBJ whole genome shotgun (WGS) entry which is preliminary data.</text>
</comment>
<dbReference type="InterPro" id="IPR001245">
    <property type="entry name" value="Ser-Thr/Tyr_kinase_cat_dom"/>
</dbReference>
<dbReference type="PROSITE" id="PS50011">
    <property type="entry name" value="PROTEIN_KINASE_DOM"/>
    <property type="match status" value="1"/>
</dbReference>
<feature type="domain" description="CCT" evidence="12">
    <location>
        <begin position="1369"/>
        <end position="1411"/>
    </location>
</feature>
<dbReference type="FunFam" id="1.10.510.10:FF:000142">
    <property type="entry name" value="Octicosapeptide/phox/Bem1p domain kinase superfamily protein"/>
    <property type="match status" value="1"/>
</dbReference>
<dbReference type="GO" id="GO:0007165">
    <property type="term" value="P:signal transduction"/>
    <property type="evidence" value="ECO:0007669"/>
    <property type="project" value="TreeGrafter"/>
</dbReference>
<dbReference type="Proteomes" id="UP000734854">
    <property type="component" value="Unassembled WGS sequence"/>
</dbReference>
<dbReference type="SMART" id="SM00336">
    <property type="entry name" value="BBOX"/>
    <property type="match status" value="1"/>
</dbReference>
<sequence>MCNRGEPGSFDCSCFVSGYSQSLRPEMEISAAMDDSPRVKFLCSFGGSILPRPLDGRLRYVGGETRIMNVPRDISYHDLLVRVRELFDGVSLIKYQQPDEDLDALVSVVNDEDVMNMMEEYDKFIAIGDGQTWLRIFLFSQCPDQDVATMGGPHYDADDRKAERRYIDAINNLIDVKSTSPPDVSEHYFGHLSIDGGIPNQVNLCHLTIPSHDQRYSEMDTPRSPALFSPGCFAANDPHEFSPPPSPARFYHEAGEVRDQILEDCIQHTGGHQLHQYDLHCPSTAESYVWMPPGAVLQEKSGFPANLGHSHNMIKGNSLCEHCRMALQRNHCLMPDARFHEIRWKHGLPYSDQPNINEYIGNFPNFCTGCFGSKDPCMPNRDLKMGHGIYVKEHNEQHPMLNDSHNCERGWAVHNNHITLRVEDMRMHQNGTGRISEQYIDGNMMNATHGNINDKQSFPYNCISHNDSHYIQYGANIRNEVFVPQHITGAIPGANVPGFEDAAIRYQNQPSAYGADSPYQGLNNLHPAQSLWRNKQAPFHPGTSHELAGSMIMNGPDPALIRYKQEGSPRFPYVLVDNEIPNALSSQNNCHKLVSFEEFAAADHEHQCDTRTNTNSSDQDVILPLASVYTGLHVKVPSKEIPLVPAPLYQIDKESAISSVTAHKPAFQMQATSKNNMTLEGQEKQHVISNEPDVYITLSPKHKLFEVSIKELQLSEVEEDTNKHLDADSNVAHGDRDMLGENLNFLPELIASVKKAVLEGAEEVVTMAQSNSGLDSTSGKKESLCEHKTKDANADVQADLTGNSELPMTAEHGNSAKGLQNQNANLDVQAELEGTSENEKLCKIELTTAEAEALSKGLQTIKNDDLEEIRQLGSGTFGSVYYGKWRGSDIADFWKEALIMSCLHHPNIVSFYGVVRDGPDGCLATVTEFMVNGSLKQFLQKKDRTVDRRKRLIIAMDVAFGMEYLHEKNIVHFDLKCENLLVNMRDPHRPVCKIGDLGLSKVKQHTLVSGGLRGTLPWMAPELLSGKSNMVSEKIDVYSYGIVMWELLTGEDPYADMRCASIIGGIINNSIRPKIPTWCDPEWKSLMETCWSSDPALRPSFSEISQTLRKMAAAINLNVFTAKQSISEDDQRHPWESVMLPYIVPCSANIPSNDVYRDVITICITSYKIVTGVRRRRLVYRLGQVSREARLAKYSEESILDVEGSGGVALAAAKFCDSCGASQAVLHCRADAAFLCGACDGRLHGANGLASRHERAWLCQVSTLQEDTAAGHSLLHQEALPPRFFFSDADAYLDLDYADEPKDSVDEEAGPAACLLSPTGVGGWRLDLNAIESSETAVVPEVSQAATSAGHPDIPSHNNWDPAAARAEREARLMRYREKRKSRRFEKTIRYASRKAYAEARPRVKGRFVKLSEAEIYSGAAEAVAALMADDEYGVVPGSGPELKKLSGDDCMFEMFGFYRDKPHIKLYIRDLKDGLEKLSNWYGVNEAETIESTHAGHEKYQNIYGSNNDTETGGINEDLRSEDLDDTYVGHSDAFTNDDSDIEYFLDGDSLSDHCGIDRESESANSKWTACRGRSNQR</sequence>
<evidence type="ECO:0000259" key="10">
    <source>
        <dbReference type="PROSITE" id="PS50011"/>
    </source>
</evidence>
<dbReference type="EMBL" id="JACMSC010000007">
    <property type="protein sequence ID" value="KAG6515066.1"/>
    <property type="molecule type" value="Genomic_DNA"/>
</dbReference>
<evidence type="ECO:0000259" key="11">
    <source>
        <dbReference type="PROSITE" id="PS50119"/>
    </source>
</evidence>
<dbReference type="GO" id="GO:0005524">
    <property type="term" value="F:ATP binding"/>
    <property type="evidence" value="ECO:0007669"/>
    <property type="project" value="InterPro"/>
</dbReference>
<evidence type="ECO:0000256" key="6">
    <source>
        <dbReference type="ARBA" id="ARBA00023242"/>
    </source>
</evidence>
<evidence type="ECO:0000313" key="13">
    <source>
        <dbReference type="EMBL" id="KAG6515066.1"/>
    </source>
</evidence>
<dbReference type="FunFam" id="3.10.20.90:FF:000058">
    <property type="entry name" value="Octicosapeptide/phox/Bem1p domain kinase superfamily protein"/>
    <property type="match status" value="1"/>
</dbReference>
<dbReference type="GO" id="GO:0008270">
    <property type="term" value="F:zinc ion binding"/>
    <property type="evidence" value="ECO:0007669"/>
    <property type="project" value="UniProtKB-KW"/>
</dbReference>
<dbReference type="InterPro" id="IPR008271">
    <property type="entry name" value="Ser/Thr_kinase_AS"/>
</dbReference>
<evidence type="ECO:0000256" key="2">
    <source>
        <dbReference type="ARBA" id="ARBA00010024"/>
    </source>
</evidence>
<gene>
    <name evidence="13" type="ORF">ZIOFF_025445</name>
</gene>
<dbReference type="PANTHER" id="PTHR23257">
    <property type="entry name" value="SERINE-THREONINE PROTEIN KINASE"/>
    <property type="match status" value="1"/>
</dbReference>
<dbReference type="PROSITE" id="PS00108">
    <property type="entry name" value="PROTEIN_KINASE_ST"/>
    <property type="match status" value="1"/>
</dbReference>
<feature type="domain" description="B box-type" evidence="11">
    <location>
        <begin position="1211"/>
        <end position="1258"/>
    </location>
</feature>
<dbReference type="PRINTS" id="PR00109">
    <property type="entry name" value="TYRKINASE"/>
</dbReference>
<evidence type="ECO:0000259" key="12">
    <source>
        <dbReference type="PROSITE" id="PS51017"/>
    </source>
</evidence>
<dbReference type="SUPFAM" id="SSF56112">
    <property type="entry name" value="Protein kinase-like (PK-like)"/>
    <property type="match status" value="1"/>
</dbReference>
<dbReference type="PROSITE" id="PS50119">
    <property type="entry name" value="ZF_BBOX"/>
    <property type="match status" value="1"/>
</dbReference>
<dbReference type="InterPro" id="IPR011009">
    <property type="entry name" value="Kinase-like_dom_sf"/>
</dbReference>
<protein>
    <recommendedName>
        <fullName evidence="15">Protein kinase domain-containing protein</fullName>
    </recommendedName>
</protein>
<name>A0A8J5H1I6_ZINOF</name>
<dbReference type="Pfam" id="PF00564">
    <property type="entry name" value="PB1"/>
    <property type="match status" value="1"/>
</dbReference>
<dbReference type="Pfam" id="PF06203">
    <property type="entry name" value="CCT"/>
    <property type="match status" value="1"/>
</dbReference>
<keyword evidence="3" id="KW-0479">Metal-binding</keyword>
<evidence type="ECO:0000256" key="7">
    <source>
        <dbReference type="PROSITE-ProRule" id="PRU00024"/>
    </source>
</evidence>
<keyword evidence="5" id="KW-0862">Zinc</keyword>
<dbReference type="PANTHER" id="PTHR23257:SF703">
    <property type="entry name" value="KINASE SUPERFAMILY WITH OCTICOSAPEPTIDE_PHOX_BEM1P DOMAIN-CONTAINING PROTEIN"/>
    <property type="match status" value="1"/>
</dbReference>
<dbReference type="InterPro" id="IPR000270">
    <property type="entry name" value="PB1_dom"/>
</dbReference>
<dbReference type="CDD" id="cd06410">
    <property type="entry name" value="PB1_UP2"/>
    <property type="match status" value="1"/>
</dbReference>
<dbReference type="Gene3D" id="3.30.200.20">
    <property type="entry name" value="Phosphorylase Kinase, domain 1"/>
    <property type="match status" value="1"/>
</dbReference>
<dbReference type="CDD" id="cd13999">
    <property type="entry name" value="STKc_MAP3K-like"/>
    <property type="match status" value="1"/>
</dbReference>
<evidence type="ECO:0000256" key="9">
    <source>
        <dbReference type="SAM" id="MobiDB-lite"/>
    </source>
</evidence>
<dbReference type="InterPro" id="IPR050167">
    <property type="entry name" value="Ser_Thr_protein_kinase"/>
</dbReference>
<evidence type="ECO:0000256" key="5">
    <source>
        <dbReference type="ARBA" id="ARBA00022833"/>
    </source>
</evidence>
<dbReference type="GO" id="GO:0005737">
    <property type="term" value="C:cytoplasm"/>
    <property type="evidence" value="ECO:0007669"/>
    <property type="project" value="TreeGrafter"/>
</dbReference>
<evidence type="ECO:0008006" key="15">
    <source>
        <dbReference type="Google" id="ProtNLM"/>
    </source>
</evidence>
<dbReference type="SUPFAM" id="SSF54277">
    <property type="entry name" value="CAD &amp; PB1 domains"/>
    <property type="match status" value="1"/>
</dbReference>
<evidence type="ECO:0000256" key="3">
    <source>
        <dbReference type="ARBA" id="ARBA00022723"/>
    </source>
</evidence>
<dbReference type="GO" id="GO:0005634">
    <property type="term" value="C:nucleus"/>
    <property type="evidence" value="ECO:0007669"/>
    <property type="project" value="UniProtKB-SubCell"/>
</dbReference>
<organism evidence="13 14">
    <name type="scientific">Zingiber officinale</name>
    <name type="common">Ginger</name>
    <name type="synonym">Amomum zingiber</name>
    <dbReference type="NCBI Taxonomy" id="94328"/>
    <lineage>
        <taxon>Eukaryota</taxon>
        <taxon>Viridiplantae</taxon>
        <taxon>Streptophyta</taxon>
        <taxon>Embryophyta</taxon>
        <taxon>Tracheophyta</taxon>
        <taxon>Spermatophyta</taxon>
        <taxon>Magnoliopsida</taxon>
        <taxon>Liliopsida</taxon>
        <taxon>Zingiberales</taxon>
        <taxon>Zingiberaceae</taxon>
        <taxon>Zingiber</taxon>
    </lineage>
</organism>
<proteinExistence type="inferred from homology"/>
<dbReference type="Pfam" id="PF07714">
    <property type="entry name" value="PK_Tyr_Ser-Thr"/>
    <property type="match status" value="1"/>
</dbReference>